<evidence type="ECO:0000313" key="4">
    <source>
        <dbReference type="EMBL" id="CAA0834243.1"/>
    </source>
</evidence>
<dbReference type="PANTHER" id="PTHR31286:SF178">
    <property type="entry name" value="DUF4283 DOMAIN-CONTAINING PROTEIN"/>
    <property type="match status" value="1"/>
</dbReference>
<dbReference type="InterPro" id="IPR025558">
    <property type="entry name" value="DUF4283"/>
</dbReference>
<organism evidence="4 5">
    <name type="scientific">Striga hermonthica</name>
    <name type="common">Purple witchweed</name>
    <name type="synonym">Buchnera hermonthica</name>
    <dbReference type="NCBI Taxonomy" id="68872"/>
    <lineage>
        <taxon>Eukaryota</taxon>
        <taxon>Viridiplantae</taxon>
        <taxon>Streptophyta</taxon>
        <taxon>Embryophyta</taxon>
        <taxon>Tracheophyta</taxon>
        <taxon>Spermatophyta</taxon>
        <taxon>Magnoliopsida</taxon>
        <taxon>eudicotyledons</taxon>
        <taxon>Gunneridae</taxon>
        <taxon>Pentapetalae</taxon>
        <taxon>asterids</taxon>
        <taxon>lamiids</taxon>
        <taxon>Lamiales</taxon>
        <taxon>Orobanchaceae</taxon>
        <taxon>Buchnereae</taxon>
        <taxon>Striga</taxon>
    </lineage>
</organism>
<reference evidence="4" key="1">
    <citation type="submission" date="2019-12" db="EMBL/GenBank/DDBJ databases">
        <authorList>
            <person name="Scholes J."/>
        </authorList>
    </citation>
    <scope>NUCLEOTIDE SEQUENCE</scope>
</reference>
<accession>A0A9N7NLX9</accession>
<dbReference type="Proteomes" id="UP001153555">
    <property type="component" value="Unassembled WGS sequence"/>
</dbReference>
<evidence type="ECO:0000259" key="3">
    <source>
        <dbReference type="Pfam" id="PF14392"/>
    </source>
</evidence>
<feature type="compositionally biased region" description="Polar residues" evidence="1">
    <location>
        <begin position="310"/>
        <end position="330"/>
    </location>
</feature>
<dbReference type="EMBL" id="CACSLK010027843">
    <property type="protein sequence ID" value="CAA0834243.1"/>
    <property type="molecule type" value="Genomic_DNA"/>
</dbReference>
<keyword evidence="5" id="KW-1185">Reference proteome</keyword>
<sequence length="376" mass="41916">MAQDLEEKFLKFGLSEKEEEGLEIADADVAPTVSECKLSLLGKVYGDKKANFYGLKTTLGSIWTTKHPFTIKSLGDNIFQFLFQIEEDRDKILTSKTWSFDGQYILLKQWVPGDTVFKEADEYIKIWVQIHNMPLHWISASTGLKIGRLIGLPLDVQLPGPFSHQGNLLKVLVKIPLKGPILGGSKIKLGNENKWADFRYESLQSFYFYCGHLGHSDKNCMTKKEDVLKYSLNLGQYGEWLRVSPLNISGFWSSSGPQTESKSSDRRSDREEVNDQEGNGVGGRSQGSPLALVNFVKPTGVGLDKVGSSIDESSLRSPGGKHSNSLQSLETIPEESKLVPSKLVEVDIQHGSIGARVSQRKQKKLLKEKQGWGKNL</sequence>
<feature type="region of interest" description="Disordered" evidence="1">
    <location>
        <begin position="355"/>
        <end position="376"/>
    </location>
</feature>
<feature type="region of interest" description="Disordered" evidence="1">
    <location>
        <begin position="254"/>
        <end position="289"/>
    </location>
</feature>
<feature type="domain" description="DUF4283" evidence="2">
    <location>
        <begin position="34"/>
        <end position="113"/>
    </location>
</feature>
<dbReference type="PANTHER" id="PTHR31286">
    <property type="entry name" value="GLYCINE-RICH CELL WALL STRUCTURAL PROTEIN 1.8-LIKE"/>
    <property type="match status" value="1"/>
</dbReference>
<dbReference type="OrthoDB" id="1683397at2759"/>
<proteinExistence type="predicted"/>
<evidence type="ECO:0008006" key="6">
    <source>
        <dbReference type="Google" id="ProtNLM"/>
    </source>
</evidence>
<evidence type="ECO:0000256" key="1">
    <source>
        <dbReference type="SAM" id="MobiDB-lite"/>
    </source>
</evidence>
<feature type="compositionally biased region" description="Basic and acidic residues" evidence="1">
    <location>
        <begin position="262"/>
        <end position="273"/>
    </location>
</feature>
<feature type="region of interest" description="Disordered" evidence="1">
    <location>
        <begin position="307"/>
        <end position="334"/>
    </location>
</feature>
<dbReference type="Pfam" id="PF14392">
    <property type="entry name" value="zf-CCHC_4"/>
    <property type="match status" value="1"/>
</dbReference>
<dbReference type="InterPro" id="IPR040256">
    <property type="entry name" value="At4g02000-like"/>
</dbReference>
<evidence type="ECO:0000259" key="2">
    <source>
        <dbReference type="Pfam" id="PF14111"/>
    </source>
</evidence>
<dbReference type="InterPro" id="IPR025836">
    <property type="entry name" value="Zn_knuckle_CX2CX4HX4C"/>
</dbReference>
<dbReference type="Pfam" id="PF14111">
    <property type="entry name" value="DUF4283"/>
    <property type="match status" value="1"/>
</dbReference>
<feature type="domain" description="Zinc knuckle CX2CX4HX4C" evidence="3">
    <location>
        <begin position="188"/>
        <end position="220"/>
    </location>
</feature>
<comment type="caution">
    <text evidence="4">The sequence shown here is derived from an EMBL/GenBank/DDBJ whole genome shotgun (WGS) entry which is preliminary data.</text>
</comment>
<protein>
    <recommendedName>
        <fullName evidence="6">DUF4283 domain-containing protein</fullName>
    </recommendedName>
</protein>
<gene>
    <name evidence="4" type="ORF">SHERM_29483</name>
</gene>
<dbReference type="AlphaFoldDB" id="A0A9N7NLX9"/>
<name>A0A9N7NLX9_STRHE</name>
<feature type="compositionally biased region" description="Basic and acidic residues" evidence="1">
    <location>
        <begin position="365"/>
        <end position="376"/>
    </location>
</feature>
<evidence type="ECO:0000313" key="5">
    <source>
        <dbReference type="Proteomes" id="UP001153555"/>
    </source>
</evidence>